<organism evidence="5 6">
    <name type="scientific">Methylophaga lonarensis MPL</name>
    <dbReference type="NCBI Taxonomy" id="1286106"/>
    <lineage>
        <taxon>Bacteria</taxon>
        <taxon>Pseudomonadati</taxon>
        <taxon>Pseudomonadota</taxon>
        <taxon>Gammaproteobacteria</taxon>
        <taxon>Thiotrichales</taxon>
        <taxon>Piscirickettsiaceae</taxon>
        <taxon>Methylophaga</taxon>
    </lineage>
</organism>
<dbReference type="PANTHER" id="PTHR33376">
    <property type="match status" value="1"/>
</dbReference>
<feature type="binding site" evidence="3">
    <location>
        <position position="252"/>
    </location>
    <ligand>
        <name>substrate</name>
    </ligand>
</feature>
<keyword evidence="6" id="KW-1185">Reference proteome</keyword>
<dbReference type="GO" id="GO:0055085">
    <property type="term" value="P:transmembrane transport"/>
    <property type="evidence" value="ECO:0007669"/>
    <property type="project" value="InterPro"/>
</dbReference>
<dbReference type="eggNOG" id="COG4663">
    <property type="taxonomic scope" value="Bacteria"/>
</dbReference>
<dbReference type="Proteomes" id="UP000012019">
    <property type="component" value="Unassembled WGS sequence"/>
</dbReference>
<feature type="chain" id="PRO_5004082653" evidence="4">
    <location>
        <begin position="28"/>
        <end position="369"/>
    </location>
</feature>
<keyword evidence="1 4" id="KW-0732">Signal</keyword>
<feature type="signal peptide" evidence="4">
    <location>
        <begin position="1"/>
        <end position="27"/>
    </location>
</feature>
<dbReference type="GO" id="GO:0031317">
    <property type="term" value="C:tripartite ATP-independent periplasmic transporter complex"/>
    <property type="evidence" value="ECO:0007669"/>
    <property type="project" value="InterPro"/>
</dbReference>
<evidence type="ECO:0000256" key="2">
    <source>
        <dbReference type="PIRSR" id="PIRSR039026-1"/>
    </source>
</evidence>
<dbReference type="Gene3D" id="3.40.190.170">
    <property type="entry name" value="Bacterial extracellular solute-binding protein, family 7"/>
    <property type="match status" value="1"/>
</dbReference>
<proteinExistence type="predicted"/>
<keyword evidence="3" id="KW-0479">Metal-binding</keyword>
<comment type="caution">
    <text evidence="5">The sequence shown here is derived from an EMBL/GenBank/DDBJ whole genome shotgun (WGS) entry which is preliminary data.</text>
</comment>
<evidence type="ECO:0000313" key="5">
    <source>
        <dbReference type="EMBL" id="EMR14108.1"/>
    </source>
</evidence>
<dbReference type="InterPro" id="IPR026289">
    <property type="entry name" value="SBP_TakP-like"/>
</dbReference>
<dbReference type="RefSeq" id="WP_009725314.1">
    <property type="nucleotide sequence ID" value="NZ_APHR01000006.1"/>
</dbReference>
<feature type="binding site" evidence="3">
    <location>
        <position position="227"/>
    </location>
    <ligand>
        <name>Na(+)</name>
        <dbReference type="ChEBI" id="CHEBI:29101"/>
    </ligand>
</feature>
<dbReference type="OrthoDB" id="9769667at2"/>
<dbReference type="NCBIfam" id="NF037995">
    <property type="entry name" value="TRAP_S1"/>
    <property type="match status" value="1"/>
</dbReference>
<feature type="binding site" evidence="2">
    <location>
        <position position="189"/>
    </location>
    <ligand>
        <name>substrate</name>
    </ligand>
</feature>
<protein>
    <submittedName>
        <fullName evidence="5">TRAP-type mannitol/chloroaromatic compound transport system, periplasmic component</fullName>
    </submittedName>
</protein>
<evidence type="ECO:0000256" key="3">
    <source>
        <dbReference type="PIRSR" id="PIRSR039026-2"/>
    </source>
</evidence>
<feature type="binding site" evidence="3">
    <location>
        <position position="226"/>
    </location>
    <ligand>
        <name>substrate</name>
    </ligand>
</feature>
<evidence type="ECO:0000256" key="1">
    <source>
        <dbReference type="ARBA" id="ARBA00022729"/>
    </source>
</evidence>
<name>M7NZ47_9GAMM</name>
<gene>
    <name evidence="5" type="ORF">MPL1_01298</name>
</gene>
<dbReference type="Pfam" id="PF03480">
    <property type="entry name" value="DctP"/>
    <property type="match status" value="1"/>
</dbReference>
<dbReference type="InterPro" id="IPR038404">
    <property type="entry name" value="TRAP_DctP_sf"/>
</dbReference>
<evidence type="ECO:0000313" key="6">
    <source>
        <dbReference type="Proteomes" id="UP000012019"/>
    </source>
</evidence>
<dbReference type="PATRIC" id="fig|1286106.3.peg.262"/>
<feature type="binding site" evidence="2">
    <location>
        <position position="168"/>
    </location>
    <ligand>
        <name>substrate</name>
    </ligand>
</feature>
<sequence length="369" mass="41446">MLKTLFKRYFFIMALGVITTLGLTACGAPGTSAFDDDIDMSKVYRWKMVTAWPPGFPVLQEGAERFAENLRVMSNGRLDIRVYAGGELIPALQTFDAVSQGTIEMGHSSAYYWAGKVPEAQFFSTVPFGMTARGMNAWLYHGGGLELWEEVYAPFNIVPMPIGNTGFQMGGWFNKKINSIDDLQGLKMRIPGLGGKVFARAGGNPVLLAGSEVYMALERNNIDAAEWIAPYHDVRLGLHRAAKFYYYPGWQEPGPVLELMINKHAWDSLPSDLQALVRTAAMAENTRSHAEMEYHNMAALAELRKRQDIEILPFPHEVLQKLHTLTDEALQEEAANNPRFKRVYEAYQAFMEADEDWSNISESAFLNLK</sequence>
<dbReference type="GO" id="GO:0046872">
    <property type="term" value="F:metal ion binding"/>
    <property type="evidence" value="ECO:0007669"/>
    <property type="project" value="UniProtKB-KW"/>
</dbReference>
<dbReference type="AlphaFoldDB" id="M7NZ47"/>
<dbReference type="STRING" id="1286106.MPL1_01298"/>
<dbReference type="Gene3D" id="3.40.190.10">
    <property type="entry name" value="Periplasmic binding protein-like II"/>
    <property type="match status" value="1"/>
</dbReference>
<dbReference type="PIRSF" id="PIRSF039026">
    <property type="entry name" value="SiaP"/>
    <property type="match status" value="1"/>
</dbReference>
<reference evidence="5 6" key="1">
    <citation type="journal article" date="2013" name="Genome Announc.">
        <title>Draft Genome Sequence of Methylophaga lonarensis MPLT, a Haloalkaliphilic (Non-Methane-Utilizing) Methylotroph.</title>
        <authorList>
            <person name="Shetty S.A."/>
            <person name="Marathe N.P."/>
            <person name="Munot H."/>
            <person name="Antony C.P."/>
            <person name="Dhotre D.P."/>
            <person name="Murrell J.C."/>
            <person name="Shouche Y.S."/>
        </authorList>
    </citation>
    <scope>NUCLEOTIDE SEQUENCE [LARGE SCALE GENOMIC DNA]</scope>
    <source>
        <strain evidence="5 6">MPL</strain>
    </source>
</reference>
<evidence type="ECO:0000256" key="4">
    <source>
        <dbReference type="SAM" id="SignalP"/>
    </source>
</evidence>
<accession>M7NZ47</accession>
<dbReference type="PROSITE" id="PS51257">
    <property type="entry name" value="PROKAR_LIPOPROTEIN"/>
    <property type="match status" value="1"/>
</dbReference>
<dbReference type="EMBL" id="APHR01000006">
    <property type="protein sequence ID" value="EMR14108.1"/>
    <property type="molecule type" value="Genomic_DNA"/>
</dbReference>
<dbReference type="PANTHER" id="PTHR33376:SF5">
    <property type="entry name" value="EXTRACYTOPLASMIC SOLUTE RECEPTOR PROTEIN"/>
    <property type="match status" value="1"/>
</dbReference>
<dbReference type="InterPro" id="IPR018389">
    <property type="entry name" value="DctP_fam"/>
</dbReference>